<dbReference type="AlphaFoldDB" id="A0A8H8BTY6"/>
<comment type="caution">
    <text evidence="1">The sequence shown here is derived from an EMBL/GenBank/DDBJ whole genome shotgun (WGS) entry which is preliminary data.</text>
</comment>
<sequence>MAKMGTASRPLPPLILGQPPAKWTIPLLRYFLALFKKKLIPRQHRTTMLVRLADLEDDTPLLKQCAIAQLQCRGAPLTRKAIDAWTNEESQEEQPDKDEPDRTCEACLDDLLLRVIDALSLPQLVITIAAHASFA</sequence>
<protein>
    <submittedName>
        <fullName evidence="1">Uncharacterized protein</fullName>
    </submittedName>
</protein>
<name>A0A8H8BTY6_9HELO</name>
<keyword evidence="2" id="KW-1185">Reference proteome</keyword>
<evidence type="ECO:0000313" key="1">
    <source>
        <dbReference type="EMBL" id="KAG4424010.1"/>
    </source>
</evidence>
<proteinExistence type="predicted"/>
<dbReference type="OrthoDB" id="1431934at2759"/>
<dbReference type="EMBL" id="JAFJYH010000026">
    <property type="protein sequence ID" value="KAG4424010.1"/>
    <property type="molecule type" value="Genomic_DNA"/>
</dbReference>
<evidence type="ECO:0000313" key="2">
    <source>
        <dbReference type="Proteomes" id="UP000664132"/>
    </source>
</evidence>
<dbReference type="Proteomes" id="UP000664132">
    <property type="component" value="Unassembled WGS sequence"/>
</dbReference>
<reference evidence="1" key="1">
    <citation type="submission" date="2021-02" db="EMBL/GenBank/DDBJ databases">
        <title>Genome sequence Cadophora malorum strain M34.</title>
        <authorList>
            <person name="Stefanovic E."/>
            <person name="Vu D."/>
            <person name="Scully C."/>
            <person name="Dijksterhuis J."/>
            <person name="Roader J."/>
            <person name="Houbraken J."/>
        </authorList>
    </citation>
    <scope>NUCLEOTIDE SEQUENCE</scope>
    <source>
        <strain evidence="1">M34</strain>
    </source>
</reference>
<accession>A0A8H8BTY6</accession>
<gene>
    <name evidence="1" type="ORF">IFR04_002852</name>
</gene>
<organism evidence="1 2">
    <name type="scientific">Cadophora malorum</name>
    <dbReference type="NCBI Taxonomy" id="108018"/>
    <lineage>
        <taxon>Eukaryota</taxon>
        <taxon>Fungi</taxon>
        <taxon>Dikarya</taxon>
        <taxon>Ascomycota</taxon>
        <taxon>Pezizomycotina</taxon>
        <taxon>Leotiomycetes</taxon>
        <taxon>Helotiales</taxon>
        <taxon>Ploettnerulaceae</taxon>
        <taxon>Cadophora</taxon>
    </lineage>
</organism>